<evidence type="ECO:0000313" key="4">
    <source>
        <dbReference type="Proteomes" id="UP000177943"/>
    </source>
</evidence>
<accession>A0A1G2MP79</accession>
<dbReference type="Gene3D" id="3.30.70.2650">
    <property type="match status" value="1"/>
</dbReference>
<name>A0A1G2MP79_9BACT</name>
<dbReference type="InterPro" id="IPR037282">
    <property type="entry name" value="CapZ_alpha/beta"/>
</dbReference>
<dbReference type="AlphaFoldDB" id="A0A1G2MP79"/>
<gene>
    <name evidence="3" type="ORF">A3D56_00820</name>
</gene>
<evidence type="ECO:0000259" key="2">
    <source>
        <dbReference type="Pfam" id="PF20803"/>
    </source>
</evidence>
<reference evidence="3 4" key="1">
    <citation type="journal article" date="2016" name="Nat. Commun.">
        <title>Thousands of microbial genomes shed light on interconnected biogeochemical processes in an aquifer system.</title>
        <authorList>
            <person name="Anantharaman K."/>
            <person name="Brown C.T."/>
            <person name="Hug L.A."/>
            <person name="Sharon I."/>
            <person name="Castelle C.J."/>
            <person name="Probst A.J."/>
            <person name="Thomas B.C."/>
            <person name="Singh A."/>
            <person name="Wilkins M.J."/>
            <person name="Karaoz U."/>
            <person name="Brodie E.L."/>
            <person name="Williams K.H."/>
            <person name="Hubbard S.S."/>
            <person name="Banfield J.F."/>
        </authorList>
    </citation>
    <scope>NUCLEOTIDE SEQUENCE [LARGE SCALE GENOMIC DNA]</scope>
</reference>
<evidence type="ECO:0000313" key="3">
    <source>
        <dbReference type="EMBL" id="OHA25700.1"/>
    </source>
</evidence>
<dbReference type="SUPFAM" id="SSF90096">
    <property type="entry name" value="Subunits of heterodimeric actin filament capping protein Capz"/>
    <property type="match status" value="1"/>
</dbReference>
<dbReference type="Proteomes" id="UP000177943">
    <property type="component" value="Unassembled WGS sequence"/>
</dbReference>
<keyword evidence="1" id="KW-0812">Transmembrane</keyword>
<dbReference type="EMBL" id="MHRP01000047">
    <property type="protein sequence ID" value="OHA25700.1"/>
    <property type="molecule type" value="Genomic_DNA"/>
</dbReference>
<dbReference type="Pfam" id="PF20803">
    <property type="entry name" value="PaaX_M"/>
    <property type="match status" value="1"/>
</dbReference>
<dbReference type="InterPro" id="IPR048846">
    <property type="entry name" value="PaaX-like_central"/>
</dbReference>
<sequence>MTIEKGKKRYLRGEVAKIILKSLLVGGAIVLVLSSPYATKIITNYFKGDKRKFMRSVHNLKKSKYVTSHYKDGNEVIEITEKGKKRSLQYDFEDMKIKTSKYWDGIWRIVTYDISERRKRGRDQFVVKLKELGFLPYQKSIFIFPFRCKDEIDFIKEHLFLGDEIHYIEATHVDNGEALKKKFSI</sequence>
<organism evidence="3 4">
    <name type="scientific">Candidatus Taylorbacteria bacterium RIFCSPHIGHO2_02_FULL_45_35</name>
    <dbReference type="NCBI Taxonomy" id="1802311"/>
    <lineage>
        <taxon>Bacteria</taxon>
        <taxon>Candidatus Tayloriibacteriota</taxon>
    </lineage>
</organism>
<evidence type="ECO:0000256" key="1">
    <source>
        <dbReference type="SAM" id="Phobius"/>
    </source>
</evidence>
<proteinExistence type="predicted"/>
<comment type="caution">
    <text evidence="3">The sequence shown here is derived from an EMBL/GenBank/DDBJ whole genome shotgun (WGS) entry which is preliminary data.</text>
</comment>
<feature type="transmembrane region" description="Helical" evidence="1">
    <location>
        <begin position="18"/>
        <end position="38"/>
    </location>
</feature>
<keyword evidence="1" id="KW-1133">Transmembrane helix</keyword>
<feature type="domain" description="Transcriptional repressor PaaX-like central Cas2-like" evidence="2">
    <location>
        <begin position="101"/>
        <end position="177"/>
    </location>
</feature>
<keyword evidence="1" id="KW-0472">Membrane</keyword>
<dbReference type="SUPFAM" id="SSF143430">
    <property type="entry name" value="TTP0101/SSO1404-like"/>
    <property type="match status" value="1"/>
</dbReference>
<protein>
    <recommendedName>
        <fullName evidence="2">Transcriptional repressor PaaX-like central Cas2-like domain-containing protein</fullName>
    </recommendedName>
</protein>